<keyword evidence="2" id="KW-1003">Cell membrane</keyword>
<dbReference type="STRING" id="883161.HMPREF9306_00055"/>
<protein>
    <recommendedName>
        <fullName evidence="7">Type II secretion system protein GspF domain-containing protein</fullName>
    </recommendedName>
</protein>
<comment type="caution">
    <text evidence="8">The sequence shown here is derived from an EMBL/GenBank/DDBJ whole genome shotgun (WGS) entry which is preliminary data.</text>
</comment>
<dbReference type="HOGENOM" id="CLU_068419_1_0_11"/>
<evidence type="ECO:0000256" key="2">
    <source>
        <dbReference type="ARBA" id="ARBA00022475"/>
    </source>
</evidence>
<dbReference type="EMBL" id="AGZR01000001">
    <property type="protein sequence ID" value="EPD34021.1"/>
    <property type="molecule type" value="Genomic_DNA"/>
</dbReference>
<feature type="transmembrane region" description="Helical" evidence="6">
    <location>
        <begin position="211"/>
        <end position="231"/>
    </location>
</feature>
<keyword evidence="4 6" id="KW-1133">Transmembrane helix</keyword>
<keyword evidence="5 6" id="KW-0472">Membrane</keyword>
<evidence type="ECO:0000256" key="5">
    <source>
        <dbReference type="ARBA" id="ARBA00023136"/>
    </source>
</evidence>
<dbReference type="GO" id="GO:0005886">
    <property type="term" value="C:plasma membrane"/>
    <property type="evidence" value="ECO:0007669"/>
    <property type="project" value="UniProtKB-SubCell"/>
</dbReference>
<evidence type="ECO:0000256" key="6">
    <source>
        <dbReference type="SAM" id="Phobius"/>
    </source>
</evidence>
<evidence type="ECO:0000313" key="8">
    <source>
        <dbReference type="EMBL" id="EPD34021.1"/>
    </source>
</evidence>
<dbReference type="RefSeq" id="WP_016454917.1">
    <property type="nucleotide sequence ID" value="NZ_KE150269.1"/>
</dbReference>
<comment type="subcellular location">
    <subcellularLocation>
        <location evidence="1">Cell membrane</location>
        <topology evidence="1">Multi-pass membrane protein</topology>
    </subcellularLocation>
</comment>
<feature type="domain" description="Type II secretion system protein GspF" evidence="7">
    <location>
        <begin position="96"/>
        <end position="221"/>
    </location>
</feature>
<dbReference type="Proteomes" id="UP000014417">
    <property type="component" value="Unassembled WGS sequence"/>
</dbReference>
<evidence type="ECO:0000256" key="4">
    <source>
        <dbReference type="ARBA" id="ARBA00022989"/>
    </source>
</evidence>
<dbReference type="AlphaFoldDB" id="S2W4A9"/>
<dbReference type="PANTHER" id="PTHR35007:SF3">
    <property type="entry name" value="POSSIBLE CONSERVED ALANINE RICH MEMBRANE PROTEIN"/>
    <property type="match status" value="1"/>
</dbReference>
<evidence type="ECO:0000259" key="7">
    <source>
        <dbReference type="Pfam" id="PF00482"/>
    </source>
</evidence>
<keyword evidence="3 6" id="KW-0812">Transmembrane</keyword>
<reference evidence="8 9" key="1">
    <citation type="submission" date="2013-04" db="EMBL/GenBank/DDBJ databases">
        <title>The Genome Sequence of Propionimicrobium lymphophilum ACS-093-V-SCH5.</title>
        <authorList>
            <consortium name="The Broad Institute Genomics Platform"/>
            <person name="Earl A."/>
            <person name="Ward D."/>
            <person name="Feldgarden M."/>
            <person name="Gevers D."/>
            <person name="Saerens B."/>
            <person name="Vaneechoutte M."/>
            <person name="Walker B."/>
            <person name="Young S."/>
            <person name="Zeng Q."/>
            <person name="Gargeya S."/>
            <person name="Fitzgerald M."/>
            <person name="Haas B."/>
            <person name="Abouelleil A."/>
            <person name="Allen A.W."/>
            <person name="Alvarado L."/>
            <person name="Arachchi H.M."/>
            <person name="Berlin A.M."/>
            <person name="Chapman S.B."/>
            <person name="Gainer-Dewar J."/>
            <person name="Goldberg J."/>
            <person name="Griggs A."/>
            <person name="Gujja S."/>
            <person name="Hansen M."/>
            <person name="Howarth C."/>
            <person name="Imamovic A."/>
            <person name="Ireland A."/>
            <person name="Larimer J."/>
            <person name="McCowan C."/>
            <person name="Murphy C."/>
            <person name="Pearson M."/>
            <person name="Poon T.W."/>
            <person name="Priest M."/>
            <person name="Roberts A."/>
            <person name="Saif S."/>
            <person name="Shea T."/>
            <person name="Sisk P."/>
            <person name="Sykes S."/>
            <person name="Wortman J."/>
            <person name="Nusbaum C."/>
            <person name="Birren B."/>
        </authorList>
    </citation>
    <scope>NUCLEOTIDE SEQUENCE [LARGE SCALE GENOMIC DNA]</scope>
    <source>
        <strain evidence="8 9">ACS-093-V-SCH5</strain>
    </source>
</reference>
<evidence type="ECO:0000313" key="9">
    <source>
        <dbReference type="Proteomes" id="UP000014417"/>
    </source>
</evidence>
<sequence length="273" mass="29317">MNALVAGLGAFLFLFGAFVVVVGARSSSSRIVSKPLNLPKISVRTGGVLALSALFALVSGWLPALIVGPGVGLVLPDLLRPKPNREVQLLAALDRWVRLLTASVATGKSIPDAMRTTYAQCPKMLKSGVSTALARLRGRWSVRESLLALADEWDSTDADAVLAACILCSERGGLGAHRTLDALADSVSDRLAALREIDAERAKPRVVVRQVTMITVVVLGAGVVINPSYFAPFTTPIGQVLAIGFFVCYMLSLRMLQRMSRPQKRERILQVNQ</sequence>
<dbReference type="Pfam" id="PF00482">
    <property type="entry name" value="T2SSF"/>
    <property type="match status" value="1"/>
</dbReference>
<gene>
    <name evidence="8" type="ORF">HMPREF9306_00055</name>
</gene>
<proteinExistence type="predicted"/>
<evidence type="ECO:0000256" key="1">
    <source>
        <dbReference type="ARBA" id="ARBA00004651"/>
    </source>
</evidence>
<dbReference type="InterPro" id="IPR018076">
    <property type="entry name" value="T2SS_GspF_dom"/>
</dbReference>
<feature type="transmembrane region" description="Helical" evidence="6">
    <location>
        <begin position="48"/>
        <end position="75"/>
    </location>
</feature>
<accession>S2W4A9</accession>
<feature type="transmembrane region" description="Helical" evidence="6">
    <location>
        <begin position="237"/>
        <end position="256"/>
    </location>
</feature>
<organism evidence="8 9">
    <name type="scientific">Propionimicrobium lymphophilum ACS-093-V-SCH5</name>
    <dbReference type="NCBI Taxonomy" id="883161"/>
    <lineage>
        <taxon>Bacteria</taxon>
        <taxon>Bacillati</taxon>
        <taxon>Actinomycetota</taxon>
        <taxon>Actinomycetes</taxon>
        <taxon>Propionibacteriales</taxon>
        <taxon>Propionibacteriaceae</taxon>
        <taxon>Propionimicrobium</taxon>
    </lineage>
</organism>
<evidence type="ECO:0000256" key="3">
    <source>
        <dbReference type="ARBA" id="ARBA00022692"/>
    </source>
</evidence>
<name>S2W4A9_9ACTN</name>
<dbReference type="PANTHER" id="PTHR35007">
    <property type="entry name" value="INTEGRAL MEMBRANE PROTEIN-RELATED"/>
    <property type="match status" value="1"/>
</dbReference>
<keyword evidence="9" id="KW-1185">Reference proteome</keyword>